<sequence length="308" mass="34236">MKSIKTLIKMFVIVFSVTTLYGQQDAQYTQYAYNMHILNPAYAGSEGTLNIGLLGRTQWVNLEGAPQTFTATVNAPIRRNVGMGFSIIADEVGPVKEQNIYADFSYKIQLNEYANLAFGIKGGFTFINANLPLLDLGDDVPDDAFQEKLDKKTANFGAGIYYYTDRFYAGLSLPNMLKNFHFSTTDGGYKYSAIENLHYFLTSGYIFDVSHDLKLKPSIMLKGVKGAPLSVDLSGSALIKDKLELGLSWRLDDSVSGMFNILVSENTRIGYAYDYTLSNLGDFNSGTHEVFLLFNISNSRAGLSPRFF</sequence>
<dbReference type="Pfam" id="PF11751">
    <property type="entry name" value="PorP_SprF"/>
    <property type="match status" value="1"/>
</dbReference>
<evidence type="ECO:0000313" key="1">
    <source>
        <dbReference type="EMBL" id="SDX47415.1"/>
    </source>
</evidence>
<name>A0A1H3C072_9FLAO</name>
<proteinExistence type="predicted"/>
<dbReference type="NCBIfam" id="TIGR03519">
    <property type="entry name" value="T9SS_PorP_fam"/>
    <property type="match status" value="1"/>
</dbReference>
<protein>
    <submittedName>
        <fullName evidence="1">Type IX secretion system membrane protein, PorP/SprF family</fullName>
    </submittedName>
</protein>
<dbReference type="AlphaFoldDB" id="A0A1H3C072"/>
<dbReference type="STRING" id="762486.SAMN05444411_1062"/>
<accession>A0A1H3C072</accession>
<gene>
    <name evidence="1" type="ORF">SAMN05444411_1062</name>
</gene>
<keyword evidence="2" id="KW-1185">Reference proteome</keyword>
<organism evidence="1 2">
    <name type="scientific">Lutibacter oricola</name>
    <dbReference type="NCBI Taxonomy" id="762486"/>
    <lineage>
        <taxon>Bacteria</taxon>
        <taxon>Pseudomonadati</taxon>
        <taxon>Bacteroidota</taxon>
        <taxon>Flavobacteriia</taxon>
        <taxon>Flavobacteriales</taxon>
        <taxon>Flavobacteriaceae</taxon>
        <taxon>Lutibacter</taxon>
    </lineage>
</organism>
<dbReference type="Proteomes" id="UP000199595">
    <property type="component" value="Unassembled WGS sequence"/>
</dbReference>
<reference evidence="1 2" key="1">
    <citation type="submission" date="2016-10" db="EMBL/GenBank/DDBJ databases">
        <authorList>
            <person name="de Groot N.N."/>
        </authorList>
    </citation>
    <scope>NUCLEOTIDE SEQUENCE [LARGE SCALE GENOMIC DNA]</scope>
    <source>
        <strain evidence="1 2">DSM 24956</strain>
    </source>
</reference>
<dbReference type="InterPro" id="IPR019861">
    <property type="entry name" value="PorP/SprF_Bacteroidetes"/>
</dbReference>
<dbReference type="RefSeq" id="WP_245729935.1">
    <property type="nucleotide sequence ID" value="NZ_FNNJ01000006.1"/>
</dbReference>
<dbReference type="EMBL" id="FNNJ01000006">
    <property type="protein sequence ID" value="SDX47415.1"/>
    <property type="molecule type" value="Genomic_DNA"/>
</dbReference>
<evidence type="ECO:0000313" key="2">
    <source>
        <dbReference type="Proteomes" id="UP000199595"/>
    </source>
</evidence>